<organism evidence="1 2">
    <name type="scientific">Acaulospora colombiana</name>
    <dbReference type="NCBI Taxonomy" id="27376"/>
    <lineage>
        <taxon>Eukaryota</taxon>
        <taxon>Fungi</taxon>
        <taxon>Fungi incertae sedis</taxon>
        <taxon>Mucoromycota</taxon>
        <taxon>Glomeromycotina</taxon>
        <taxon>Glomeromycetes</taxon>
        <taxon>Diversisporales</taxon>
        <taxon>Acaulosporaceae</taxon>
        <taxon>Acaulospora</taxon>
    </lineage>
</organism>
<dbReference type="Proteomes" id="UP000789525">
    <property type="component" value="Unassembled WGS sequence"/>
</dbReference>
<protein>
    <submittedName>
        <fullName evidence="1">4217_t:CDS:1</fullName>
    </submittedName>
</protein>
<accession>A0ACA9LLM4</accession>
<evidence type="ECO:0000313" key="2">
    <source>
        <dbReference type="Proteomes" id="UP000789525"/>
    </source>
</evidence>
<dbReference type="EMBL" id="CAJVPT010006582">
    <property type="protein sequence ID" value="CAG8532459.1"/>
    <property type="molecule type" value="Genomic_DNA"/>
</dbReference>
<reference evidence="1" key="1">
    <citation type="submission" date="2021-06" db="EMBL/GenBank/DDBJ databases">
        <authorList>
            <person name="Kallberg Y."/>
            <person name="Tangrot J."/>
            <person name="Rosling A."/>
        </authorList>
    </citation>
    <scope>NUCLEOTIDE SEQUENCE</scope>
    <source>
        <strain evidence="1">CL356</strain>
    </source>
</reference>
<evidence type="ECO:0000313" key="1">
    <source>
        <dbReference type="EMBL" id="CAG8532459.1"/>
    </source>
</evidence>
<gene>
    <name evidence="1" type="ORF">ACOLOM_LOCUS4130</name>
</gene>
<sequence length="190" mass="20523">MGITVSPFRARSALAWLFFATAYTIPAKKPNSTAVTEPKLTGSPKKTIPDAATGSLFSAPTILPENVVLVVTRMHQAVEYEIQTAAAPENAMAVSKTVGPRPILDEEGKDCEQWNRQEIIVEHGVPPTESVRILDTFLASETTAESADPKVVAKIPAKSPQDATPDEMTMRMNEISISPVTRPLNQITSP</sequence>
<keyword evidence="2" id="KW-1185">Reference proteome</keyword>
<comment type="caution">
    <text evidence="1">The sequence shown here is derived from an EMBL/GenBank/DDBJ whole genome shotgun (WGS) entry which is preliminary data.</text>
</comment>
<proteinExistence type="predicted"/>
<name>A0ACA9LLM4_9GLOM</name>